<dbReference type="SUPFAM" id="SSF55315">
    <property type="entry name" value="L30e-like"/>
    <property type="match status" value="1"/>
</dbReference>
<dbReference type="NCBIfam" id="NF006622">
    <property type="entry name" value="PRK09190.1"/>
    <property type="match status" value="1"/>
</dbReference>
<dbReference type="Proteomes" id="UP000017819">
    <property type="component" value="Unassembled WGS sequence"/>
</dbReference>
<dbReference type="InterPro" id="IPR029064">
    <property type="entry name" value="Ribosomal_eL30-like_sf"/>
</dbReference>
<keyword evidence="4" id="KW-1185">Reference proteome</keyword>
<evidence type="ECO:0000313" key="3">
    <source>
        <dbReference type="EMBL" id="ESR25869.1"/>
    </source>
</evidence>
<feature type="region of interest" description="Disordered" evidence="1">
    <location>
        <begin position="1"/>
        <end position="24"/>
    </location>
</feature>
<dbReference type="InterPro" id="IPR037465">
    <property type="entry name" value="YlxR"/>
</dbReference>
<name>V4RKP1_9HYPH</name>
<dbReference type="PANTHER" id="PTHR34215:SF1">
    <property type="entry name" value="YLXR DOMAIN-CONTAINING PROTEIN"/>
    <property type="match status" value="1"/>
</dbReference>
<dbReference type="AlphaFoldDB" id="V4RKP1"/>
<accession>V4RKP1</accession>
<protein>
    <submittedName>
        <fullName evidence="3">Putative nucleic-acid-binding protein implicated in transcription termination</fullName>
    </submittedName>
</protein>
<evidence type="ECO:0000313" key="4">
    <source>
        <dbReference type="Proteomes" id="UP000017819"/>
    </source>
</evidence>
<dbReference type="PANTHER" id="PTHR34215">
    <property type="entry name" value="BLL0784 PROTEIN"/>
    <property type="match status" value="1"/>
</dbReference>
<reference evidence="3 4" key="1">
    <citation type="journal article" date="2014" name="Genome Announc.">
        <title>Draft Genome Sequence of Lutibaculum baratangense Strain AMV1T, Isolated from a Mud Volcano in Andamans, India.</title>
        <authorList>
            <person name="Singh A."/>
            <person name="Sreenivas A."/>
            <person name="Sathyanarayana Reddy G."/>
            <person name="Pinnaka A.K."/>
            <person name="Shivaji S."/>
        </authorList>
    </citation>
    <scope>NUCLEOTIDE SEQUENCE [LARGE SCALE GENOMIC DNA]</scope>
    <source>
        <strain evidence="3 4">AMV1</strain>
    </source>
</reference>
<gene>
    <name evidence="3" type="ORF">N177_1204</name>
</gene>
<dbReference type="InterPro" id="IPR035931">
    <property type="entry name" value="YlxR-like_sf"/>
</dbReference>
<dbReference type="EMBL" id="AWXZ01000017">
    <property type="protein sequence ID" value="ESR25869.1"/>
    <property type="molecule type" value="Genomic_DNA"/>
</dbReference>
<organism evidence="3 4">
    <name type="scientific">Lutibaculum baratangense AMV1</name>
    <dbReference type="NCBI Taxonomy" id="631454"/>
    <lineage>
        <taxon>Bacteria</taxon>
        <taxon>Pseudomonadati</taxon>
        <taxon>Pseudomonadota</taxon>
        <taxon>Alphaproteobacteria</taxon>
        <taxon>Hyphomicrobiales</taxon>
        <taxon>Tepidamorphaceae</taxon>
        <taxon>Lutibaculum</taxon>
    </lineage>
</organism>
<dbReference type="STRING" id="631454.N177_1204"/>
<proteinExistence type="predicted"/>
<evidence type="ECO:0000259" key="2">
    <source>
        <dbReference type="Pfam" id="PF04296"/>
    </source>
</evidence>
<dbReference type="eggNOG" id="COG2740">
    <property type="taxonomic scope" value="Bacteria"/>
</dbReference>
<dbReference type="CDD" id="cd00279">
    <property type="entry name" value="YlxR"/>
    <property type="match status" value="1"/>
</dbReference>
<dbReference type="Gene3D" id="3.30.1330.30">
    <property type="match status" value="1"/>
</dbReference>
<comment type="caution">
    <text evidence="3">The sequence shown here is derived from an EMBL/GenBank/DDBJ whole genome shotgun (WGS) entry which is preliminary data.</text>
</comment>
<dbReference type="InterPro" id="IPR007393">
    <property type="entry name" value="YlxR_dom"/>
</dbReference>
<dbReference type="SUPFAM" id="SSF64376">
    <property type="entry name" value="YlxR-like"/>
    <property type="match status" value="1"/>
</dbReference>
<feature type="compositionally biased region" description="Acidic residues" evidence="1">
    <location>
        <begin position="1"/>
        <end position="17"/>
    </location>
</feature>
<dbReference type="Pfam" id="PF04296">
    <property type="entry name" value="YlxR"/>
    <property type="match status" value="1"/>
</dbReference>
<dbReference type="Gene3D" id="3.30.1230.10">
    <property type="entry name" value="YlxR-like"/>
    <property type="match status" value="1"/>
</dbReference>
<sequence length="223" mass="23930">MTQSETDIEDAVETDEGPTDRGPFRRCIVTRESRPADGLLRFVRAPDGAVVFDLKRRLPGRGAWVEARAESVAIAARKNHFARAFKARSVPPADLDDQVRDRLAGAALGALGLERRAGRLAVGFADCEALLRKGRAVLLLHAAGAAADGIRKLDQAAHSGGTTPFVSRSFTAREMSLAFGRGNVIHAALEASPGSEAVVARTRLFENYTEERGVARDVAGRTE</sequence>
<evidence type="ECO:0000256" key="1">
    <source>
        <dbReference type="SAM" id="MobiDB-lite"/>
    </source>
</evidence>
<dbReference type="OrthoDB" id="9799836at2"/>
<feature type="domain" description="YlxR" evidence="2">
    <location>
        <begin position="25"/>
        <end position="99"/>
    </location>
</feature>